<proteinExistence type="predicted"/>
<dbReference type="Pfam" id="PF05977">
    <property type="entry name" value="MFS_3"/>
    <property type="match status" value="1"/>
</dbReference>
<protein>
    <submittedName>
        <fullName evidence="9">Predicted arabinose efflux permease, MFS family</fullName>
    </submittedName>
</protein>
<dbReference type="GO" id="GO:0022857">
    <property type="term" value="F:transmembrane transporter activity"/>
    <property type="evidence" value="ECO:0007669"/>
    <property type="project" value="InterPro"/>
</dbReference>
<dbReference type="EMBL" id="FOSQ01000002">
    <property type="protein sequence ID" value="SFK42206.1"/>
    <property type="molecule type" value="Genomic_DNA"/>
</dbReference>
<organism evidence="9 10">
    <name type="scientific">Falsiroseomonas stagni DSM 19981</name>
    <dbReference type="NCBI Taxonomy" id="1123062"/>
    <lineage>
        <taxon>Bacteria</taxon>
        <taxon>Pseudomonadati</taxon>
        <taxon>Pseudomonadota</taxon>
        <taxon>Alphaproteobacteria</taxon>
        <taxon>Acetobacterales</taxon>
        <taxon>Roseomonadaceae</taxon>
        <taxon>Falsiroseomonas</taxon>
    </lineage>
</organism>
<comment type="subcellular location">
    <subcellularLocation>
        <location evidence="1">Cell membrane</location>
        <topology evidence="1">Multi-pass membrane protein</topology>
    </subcellularLocation>
</comment>
<evidence type="ECO:0000256" key="3">
    <source>
        <dbReference type="ARBA" id="ARBA00022475"/>
    </source>
</evidence>
<evidence type="ECO:0000256" key="1">
    <source>
        <dbReference type="ARBA" id="ARBA00004651"/>
    </source>
</evidence>
<evidence type="ECO:0000313" key="10">
    <source>
        <dbReference type="Proteomes" id="UP000199473"/>
    </source>
</evidence>
<evidence type="ECO:0000256" key="2">
    <source>
        <dbReference type="ARBA" id="ARBA00022448"/>
    </source>
</evidence>
<dbReference type="PANTHER" id="PTHR23513:SF9">
    <property type="entry name" value="ENTEROBACTIN EXPORTER ENTS"/>
    <property type="match status" value="1"/>
</dbReference>
<dbReference type="Gene3D" id="1.20.1250.20">
    <property type="entry name" value="MFS general substrate transporter like domains"/>
    <property type="match status" value="1"/>
</dbReference>
<feature type="transmembrane region" description="Helical" evidence="7">
    <location>
        <begin position="228"/>
        <end position="253"/>
    </location>
</feature>
<feature type="transmembrane region" description="Helical" evidence="7">
    <location>
        <begin position="299"/>
        <end position="325"/>
    </location>
</feature>
<dbReference type="AlphaFoldDB" id="A0A1I3ZF66"/>
<keyword evidence="4 7" id="KW-0812">Transmembrane</keyword>
<evidence type="ECO:0000256" key="7">
    <source>
        <dbReference type="SAM" id="Phobius"/>
    </source>
</evidence>
<feature type="transmembrane region" description="Helical" evidence="7">
    <location>
        <begin position="54"/>
        <end position="74"/>
    </location>
</feature>
<dbReference type="STRING" id="1123062.SAMN02745775_102425"/>
<evidence type="ECO:0000256" key="4">
    <source>
        <dbReference type="ARBA" id="ARBA00022692"/>
    </source>
</evidence>
<name>A0A1I3ZF66_9PROT</name>
<evidence type="ECO:0000256" key="5">
    <source>
        <dbReference type="ARBA" id="ARBA00022989"/>
    </source>
</evidence>
<feature type="domain" description="Major facilitator superfamily (MFS) profile" evidence="8">
    <location>
        <begin position="16"/>
        <end position="406"/>
    </location>
</feature>
<feature type="transmembrane region" description="Helical" evidence="7">
    <location>
        <begin position="86"/>
        <end position="104"/>
    </location>
</feature>
<feature type="transmembrane region" description="Helical" evidence="7">
    <location>
        <begin position="180"/>
        <end position="199"/>
    </location>
</feature>
<keyword evidence="5 7" id="KW-1133">Transmembrane helix</keyword>
<dbReference type="CDD" id="cd06173">
    <property type="entry name" value="MFS_MefA_like"/>
    <property type="match status" value="1"/>
</dbReference>
<feature type="transmembrane region" description="Helical" evidence="7">
    <location>
        <begin position="265"/>
        <end position="287"/>
    </location>
</feature>
<reference evidence="9 10" key="1">
    <citation type="submission" date="2016-10" db="EMBL/GenBank/DDBJ databases">
        <authorList>
            <person name="de Groot N.N."/>
        </authorList>
    </citation>
    <scope>NUCLEOTIDE SEQUENCE [LARGE SCALE GENOMIC DNA]</scope>
    <source>
        <strain evidence="9 10">DSM 19981</strain>
    </source>
</reference>
<dbReference type="InterPro" id="IPR010290">
    <property type="entry name" value="TM_effector"/>
</dbReference>
<dbReference type="SUPFAM" id="SSF103473">
    <property type="entry name" value="MFS general substrate transporter"/>
    <property type="match status" value="1"/>
</dbReference>
<dbReference type="PROSITE" id="PS50850">
    <property type="entry name" value="MFS"/>
    <property type="match status" value="1"/>
</dbReference>
<evidence type="ECO:0000256" key="6">
    <source>
        <dbReference type="ARBA" id="ARBA00023136"/>
    </source>
</evidence>
<feature type="transmembrane region" description="Helical" evidence="7">
    <location>
        <begin position="21"/>
        <end position="48"/>
    </location>
</feature>
<dbReference type="GO" id="GO:0005886">
    <property type="term" value="C:plasma membrane"/>
    <property type="evidence" value="ECO:0007669"/>
    <property type="project" value="UniProtKB-SubCell"/>
</dbReference>
<keyword evidence="10" id="KW-1185">Reference proteome</keyword>
<sequence length="433" mass="44553">MLPCAMPDPSPGVASLLRQTPFALFLASRVISAMAVQVQVVAVGWQVYDLTDSALALGLVGLVQFLPVLLLTPFTGEVADRFDRRLVVGICRMLTGLAALALTFASHGGWVTSTTIFAFVAVIGATRGFEMPAQQALLAGVVRNTDLARATAFSSSASQVATIAGPAAGGFLYALGGPEIAYGTAAAGFLVAALMAFAIQAAPRQGIRGRVTIENLLSGLVFVRTRPILLGAVSLDMVAVLLGGAAALLPIYARDILQTGPWGLGILRAAPAVGALGMSLLLAWVPLGGNAGRKMFAGVILFGVATVVFGFSTNLWLSATALAFIGMGDVVSVVVRQTLVQLATPDEMRGRVAAVNSLFIGASNQLGEFESGVAAALIGPVAAVVLGGIGTVAVALLWMRIFPALRDIDRLEDISPDSEASRRRSAAGNAAMP</sequence>
<evidence type="ECO:0000259" key="8">
    <source>
        <dbReference type="PROSITE" id="PS50850"/>
    </source>
</evidence>
<keyword evidence="6 7" id="KW-0472">Membrane</keyword>
<evidence type="ECO:0000313" key="9">
    <source>
        <dbReference type="EMBL" id="SFK42206.1"/>
    </source>
</evidence>
<keyword evidence="3" id="KW-1003">Cell membrane</keyword>
<feature type="transmembrane region" description="Helical" evidence="7">
    <location>
        <begin position="373"/>
        <end position="398"/>
    </location>
</feature>
<dbReference type="Proteomes" id="UP000199473">
    <property type="component" value="Unassembled WGS sequence"/>
</dbReference>
<dbReference type="InterPro" id="IPR020846">
    <property type="entry name" value="MFS_dom"/>
</dbReference>
<dbReference type="InterPro" id="IPR036259">
    <property type="entry name" value="MFS_trans_sf"/>
</dbReference>
<keyword evidence="2" id="KW-0813">Transport</keyword>
<gene>
    <name evidence="9" type="ORF">SAMN02745775_102425</name>
</gene>
<accession>A0A1I3ZF66</accession>
<dbReference type="PANTHER" id="PTHR23513">
    <property type="entry name" value="INTEGRAL MEMBRANE EFFLUX PROTEIN-RELATED"/>
    <property type="match status" value="1"/>
</dbReference>